<evidence type="ECO:0000313" key="2">
    <source>
        <dbReference type="Proteomes" id="UP000280547"/>
    </source>
</evidence>
<organism evidence="1 2">
    <name type="scientific">Gordonia phage Octobien14</name>
    <dbReference type="NCBI Taxonomy" id="2483673"/>
    <lineage>
        <taxon>Viruses</taxon>
        <taxon>Duplodnaviria</taxon>
        <taxon>Heunggongvirae</taxon>
        <taxon>Uroviricota</taxon>
        <taxon>Caudoviricetes</taxon>
        <taxon>Deeyouvirinae</taxon>
        <taxon>Octobienvirus</taxon>
        <taxon>Octobienvirus octobien14</taxon>
    </lineage>
</organism>
<dbReference type="GeneID" id="70080899"/>
<gene>
    <name evidence="1" type="primary">114</name>
    <name evidence="1" type="ORF">SEA_OCTOBIEN14_114</name>
</gene>
<accession>A0A3G3M9X4</accession>
<proteinExistence type="predicted"/>
<protein>
    <submittedName>
        <fullName evidence="1">Uncharacterized protein</fullName>
    </submittedName>
</protein>
<dbReference type="Proteomes" id="UP000280547">
    <property type="component" value="Segment"/>
</dbReference>
<sequence length="91" mass="10654">MRYRKKPVEIDAQQWLGFTFLLMKCFTGDDKFRAPTKQEALDDPEVTAYVYDELHHTWVGVLTGDYIIRGIQGEFYPCNPDVFEQTYEVAP</sequence>
<dbReference type="RefSeq" id="YP_010246353.1">
    <property type="nucleotide sequence ID" value="NC_060134.1"/>
</dbReference>
<evidence type="ECO:0000313" key="1">
    <source>
        <dbReference type="EMBL" id="AYR03251.1"/>
    </source>
</evidence>
<keyword evidence="2" id="KW-1185">Reference proteome</keyword>
<dbReference type="EMBL" id="MH976515">
    <property type="protein sequence ID" value="AYR03251.1"/>
    <property type="molecule type" value="Genomic_DNA"/>
</dbReference>
<dbReference type="KEGG" id="vg:70080899"/>
<reference evidence="1 2" key="1">
    <citation type="submission" date="2018-09" db="EMBL/GenBank/DDBJ databases">
        <authorList>
            <person name="Amanuel B.M."/>
            <person name="Anspach C.J."/>
            <person name="Chiquito R.J."/>
            <person name="Gales J.M."/>
            <person name="Hall T."/>
            <person name="Hotaki K."/>
            <person name="Lozano B."/>
            <person name="Mugisha B."/>
            <person name="Fogarty M.P."/>
            <person name="Leadon S.A."/>
            <person name="Molloy S.D."/>
            <person name="Garlena R.A."/>
            <person name="Russell D.A."/>
            <person name="Pope W.H."/>
            <person name="Jacobs-Sera D."/>
            <person name="Hatfull G.F."/>
        </authorList>
    </citation>
    <scope>NUCLEOTIDE SEQUENCE [LARGE SCALE GENOMIC DNA]</scope>
</reference>
<name>A0A3G3M9X4_9CAUD</name>